<name>A0A6A5ZCP6_9PLEO</name>
<proteinExistence type="predicted"/>
<gene>
    <name evidence="1" type="ORF">BDV96DRAFT_598434</name>
</gene>
<reference evidence="1" key="1">
    <citation type="journal article" date="2020" name="Stud. Mycol.">
        <title>101 Dothideomycetes genomes: a test case for predicting lifestyles and emergence of pathogens.</title>
        <authorList>
            <person name="Haridas S."/>
            <person name="Albert R."/>
            <person name="Binder M."/>
            <person name="Bloem J."/>
            <person name="Labutti K."/>
            <person name="Salamov A."/>
            <person name="Andreopoulos B."/>
            <person name="Baker S."/>
            <person name="Barry K."/>
            <person name="Bills G."/>
            <person name="Bluhm B."/>
            <person name="Cannon C."/>
            <person name="Castanera R."/>
            <person name="Culley D."/>
            <person name="Daum C."/>
            <person name="Ezra D."/>
            <person name="Gonzalez J."/>
            <person name="Henrissat B."/>
            <person name="Kuo A."/>
            <person name="Liang C."/>
            <person name="Lipzen A."/>
            <person name="Lutzoni F."/>
            <person name="Magnuson J."/>
            <person name="Mondo S."/>
            <person name="Nolan M."/>
            <person name="Ohm R."/>
            <person name="Pangilinan J."/>
            <person name="Park H.-J."/>
            <person name="Ramirez L."/>
            <person name="Alfaro M."/>
            <person name="Sun H."/>
            <person name="Tritt A."/>
            <person name="Yoshinaga Y."/>
            <person name="Zwiers L.-H."/>
            <person name="Turgeon B."/>
            <person name="Goodwin S."/>
            <person name="Spatafora J."/>
            <person name="Crous P."/>
            <person name="Grigoriev I."/>
        </authorList>
    </citation>
    <scope>NUCLEOTIDE SEQUENCE</scope>
    <source>
        <strain evidence="1">CBS 627.86</strain>
    </source>
</reference>
<evidence type="ECO:0000313" key="1">
    <source>
        <dbReference type="EMBL" id="KAF2116537.1"/>
    </source>
</evidence>
<dbReference type="Proteomes" id="UP000799770">
    <property type="component" value="Unassembled WGS sequence"/>
</dbReference>
<organism evidence="1 2">
    <name type="scientific">Lophiotrema nucula</name>
    <dbReference type="NCBI Taxonomy" id="690887"/>
    <lineage>
        <taxon>Eukaryota</taxon>
        <taxon>Fungi</taxon>
        <taxon>Dikarya</taxon>
        <taxon>Ascomycota</taxon>
        <taxon>Pezizomycotina</taxon>
        <taxon>Dothideomycetes</taxon>
        <taxon>Pleosporomycetidae</taxon>
        <taxon>Pleosporales</taxon>
        <taxon>Lophiotremataceae</taxon>
        <taxon>Lophiotrema</taxon>
    </lineage>
</organism>
<protein>
    <submittedName>
        <fullName evidence="1">Uncharacterized protein</fullName>
    </submittedName>
</protein>
<dbReference type="EMBL" id="ML977320">
    <property type="protein sequence ID" value="KAF2116537.1"/>
    <property type="molecule type" value="Genomic_DNA"/>
</dbReference>
<sequence>MATVPRPYSRYPQPLTDESQGFIRRGAIEVLAFTYKVPIAELLDALSDPYLHASDYITMSQHQTKSRFDTEEMPSLLSASEQARLLHLATIIVQSVNHVIHNQYTLLKASDMVDVYENVVRPSRALGFPTGYTLYLCSQYARHQCRPAKYRYSMRHFSLCPLLRAWSYTDQLNLYQYLVSDDYFANLALGPWEAARQYLKLV</sequence>
<evidence type="ECO:0000313" key="2">
    <source>
        <dbReference type="Proteomes" id="UP000799770"/>
    </source>
</evidence>
<dbReference type="AlphaFoldDB" id="A0A6A5ZCP6"/>
<accession>A0A6A5ZCP6</accession>
<keyword evidence="2" id="KW-1185">Reference proteome</keyword>